<reference evidence="1 2" key="1">
    <citation type="journal article" date="2017" name="Syst. Appl. Microbiol.">
        <title>Pseudomonas caspiana sp. nov., a citrus pathogen in the Pseudomonas syringae phylogenetic group.</title>
        <authorList>
            <person name="Busquets A."/>
            <person name="Gomila M."/>
            <person name="Beiki F."/>
            <person name="Mulet M."/>
            <person name="Rahimian H."/>
            <person name="Garcia-Valdes E."/>
            <person name="Lalucat J."/>
        </authorList>
    </citation>
    <scope>NUCLEOTIDE SEQUENCE [LARGE SCALE GENOMIC DNA]</scope>
    <source>
        <strain evidence="1 2">FBF102</strain>
    </source>
</reference>
<name>A0A1Y3P6X8_9PSED</name>
<dbReference type="Proteomes" id="UP000195440">
    <property type="component" value="Unassembled WGS sequence"/>
</dbReference>
<accession>A0A1Y3P6X8</accession>
<organism evidence="1 2">
    <name type="scientific">Pseudomonas caspiana</name>
    <dbReference type="NCBI Taxonomy" id="1451454"/>
    <lineage>
        <taxon>Bacteria</taxon>
        <taxon>Pseudomonadati</taxon>
        <taxon>Pseudomonadota</taxon>
        <taxon>Gammaproteobacteria</taxon>
        <taxon>Pseudomonadales</taxon>
        <taxon>Pseudomonadaceae</taxon>
        <taxon>Pseudomonas</taxon>
    </lineage>
</organism>
<dbReference type="EMBL" id="LOHF01000001">
    <property type="protein sequence ID" value="OUM75616.1"/>
    <property type="molecule type" value="Genomic_DNA"/>
</dbReference>
<protein>
    <submittedName>
        <fullName evidence="1">Uncharacterized protein</fullName>
    </submittedName>
</protein>
<proteinExistence type="predicted"/>
<sequence length="70" mass="7582">MGAGLVRDAEAAILQWSQVDFIAGKHRPQESLMTWDRLQPGRGLHIQYIFIVSNAAFPAKAGPTSTCGQA</sequence>
<dbReference type="AlphaFoldDB" id="A0A1Y3P6X8"/>
<evidence type="ECO:0000313" key="1">
    <source>
        <dbReference type="EMBL" id="OUM75616.1"/>
    </source>
</evidence>
<gene>
    <name evidence="1" type="ORF">AUC60_00425</name>
</gene>
<comment type="caution">
    <text evidence="1">The sequence shown here is derived from an EMBL/GenBank/DDBJ whole genome shotgun (WGS) entry which is preliminary data.</text>
</comment>
<evidence type="ECO:0000313" key="2">
    <source>
        <dbReference type="Proteomes" id="UP000195440"/>
    </source>
</evidence>
<keyword evidence="2" id="KW-1185">Reference proteome</keyword>